<proteinExistence type="inferred from homology"/>
<evidence type="ECO:0000313" key="11">
    <source>
        <dbReference type="Proteomes" id="UP000326380"/>
    </source>
</evidence>
<dbReference type="PIRSF" id="PIRSF000144">
    <property type="entry name" value="CbbBc"/>
    <property type="match status" value="1"/>
</dbReference>
<dbReference type="AlphaFoldDB" id="A0A7L4ZZJ2"/>
<evidence type="ECO:0000256" key="6">
    <source>
        <dbReference type="ARBA" id="ARBA00022723"/>
    </source>
</evidence>
<dbReference type="EMBL" id="VTWU01000001">
    <property type="protein sequence ID" value="KAA9339338.1"/>
    <property type="molecule type" value="Genomic_DNA"/>
</dbReference>
<gene>
    <name evidence="10" type="ORF">F0P96_01550</name>
</gene>
<keyword evidence="8" id="KW-0408">Iron</keyword>
<dbReference type="Gene3D" id="3.40.50.740">
    <property type="match status" value="1"/>
</dbReference>
<organism evidence="10 11">
    <name type="scientific">Hymenobacter busanensis</name>
    <dbReference type="NCBI Taxonomy" id="2607656"/>
    <lineage>
        <taxon>Bacteria</taxon>
        <taxon>Pseudomonadati</taxon>
        <taxon>Bacteroidota</taxon>
        <taxon>Cytophagia</taxon>
        <taxon>Cytophagales</taxon>
        <taxon>Hymenobacteraceae</taxon>
        <taxon>Hymenobacter</taxon>
    </lineage>
</organism>
<dbReference type="GO" id="GO:0008863">
    <property type="term" value="F:formate dehydrogenase (NAD+) activity"/>
    <property type="evidence" value="ECO:0007669"/>
    <property type="project" value="InterPro"/>
</dbReference>
<dbReference type="SUPFAM" id="SSF53706">
    <property type="entry name" value="Formate dehydrogenase/DMSO reductase, domains 1-3"/>
    <property type="match status" value="1"/>
</dbReference>
<evidence type="ECO:0000256" key="5">
    <source>
        <dbReference type="ARBA" id="ARBA00022505"/>
    </source>
</evidence>
<dbReference type="PANTHER" id="PTHR43105:SF4">
    <property type="entry name" value="PROTEIN YDEP"/>
    <property type="match status" value="1"/>
</dbReference>
<keyword evidence="7" id="KW-0560">Oxidoreductase</keyword>
<dbReference type="InterPro" id="IPR006656">
    <property type="entry name" value="Mopterin_OxRdtase"/>
</dbReference>
<keyword evidence="9" id="KW-0411">Iron-sulfur</keyword>
<dbReference type="InterPro" id="IPR041953">
    <property type="entry name" value="YdeP_MopB"/>
</dbReference>
<dbReference type="GO" id="GO:0016020">
    <property type="term" value="C:membrane"/>
    <property type="evidence" value="ECO:0007669"/>
    <property type="project" value="TreeGrafter"/>
</dbReference>
<evidence type="ECO:0000256" key="3">
    <source>
        <dbReference type="ARBA" id="ARBA00010312"/>
    </source>
</evidence>
<dbReference type="GO" id="GO:0051539">
    <property type="term" value="F:4 iron, 4 sulfur cluster binding"/>
    <property type="evidence" value="ECO:0007669"/>
    <property type="project" value="UniProtKB-KW"/>
</dbReference>
<keyword evidence="5" id="KW-0500">Molybdenum</keyword>
<dbReference type="CDD" id="cd02787">
    <property type="entry name" value="MopB_CT_ydeP"/>
    <property type="match status" value="1"/>
</dbReference>
<evidence type="ECO:0000256" key="2">
    <source>
        <dbReference type="ARBA" id="ARBA00001966"/>
    </source>
</evidence>
<evidence type="ECO:0000256" key="9">
    <source>
        <dbReference type="ARBA" id="ARBA00023014"/>
    </source>
</evidence>
<dbReference type="InterPro" id="IPR006657">
    <property type="entry name" value="MoPterin_dinucl-bd_dom"/>
</dbReference>
<dbReference type="Proteomes" id="UP000326380">
    <property type="component" value="Unassembled WGS sequence"/>
</dbReference>
<reference evidence="10 11" key="1">
    <citation type="submission" date="2019-09" db="EMBL/GenBank/DDBJ databases">
        <title>Genome sequence of Hymenobacter sp. M3.</title>
        <authorList>
            <person name="Srinivasan S."/>
        </authorList>
    </citation>
    <scope>NUCLEOTIDE SEQUENCE [LARGE SCALE GENOMIC DNA]</scope>
    <source>
        <strain evidence="10 11">M3</strain>
    </source>
</reference>
<evidence type="ECO:0000256" key="7">
    <source>
        <dbReference type="ARBA" id="ARBA00023002"/>
    </source>
</evidence>
<comment type="cofactor">
    <cofactor evidence="1">
        <name>Mo-bis(molybdopterin guanine dinucleotide)</name>
        <dbReference type="ChEBI" id="CHEBI:60539"/>
    </cofactor>
</comment>
<dbReference type="InterPro" id="IPR037951">
    <property type="entry name" value="MopB_CT_YdeP"/>
</dbReference>
<evidence type="ECO:0000256" key="4">
    <source>
        <dbReference type="ARBA" id="ARBA00022485"/>
    </source>
</evidence>
<evidence type="ECO:0000256" key="1">
    <source>
        <dbReference type="ARBA" id="ARBA00001942"/>
    </source>
</evidence>
<dbReference type="Pfam" id="PF01568">
    <property type="entry name" value="Molydop_binding"/>
    <property type="match status" value="1"/>
</dbReference>
<keyword evidence="6" id="KW-0479">Metal-binding</keyword>
<evidence type="ECO:0000313" key="10">
    <source>
        <dbReference type="EMBL" id="KAA9339338.1"/>
    </source>
</evidence>
<dbReference type="Pfam" id="PF00384">
    <property type="entry name" value="Molybdopterin"/>
    <property type="match status" value="1"/>
</dbReference>
<comment type="similarity">
    <text evidence="3">Belongs to the prokaryotic molybdopterin-containing oxidoreductase family.</text>
</comment>
<dbReference type="InterPro" id="IPR009010">
    <property type="entry name" value="Asp_de-COase-like_dom_sf"/>
</dbReference>
<name>A0A7L4ZZJ2_9BACT</name>
<dbReference type="SUPFAM" id="SSF50692">
    <property type="entry name" value="ADC-like"/>
    <property type="match status" value="1"/>
</dbReference>
<dbReference type="PANTHER" id="PTHR43105">
    <property type="entry name" value="RESPIRATORY NITRATE REDUCTASE"/>
    <property type="match status" value="1"/>
</dbReference>
<dbReference type="CDD" id="cd02767">
    <property type="entry name" value="MopB_ydeP"/>
    <property type="match status" value="1"/>
</dbReference>
<protein>
    <submittedName>
        <fullName evidence="10">FdhF/YdeP family oxidoreductase</fullName>
    </submittedName>
</protein>
<evidence type="ECO:0000256" key="8">
    <source>
        <dbReference type="ARBA" id="ARBA00023004"/>
    </source>
</evidence>
<dbReference type="InterPro" id="IPR050123">
    <property type="entry name" value="Prok_molybdopt-oxidoreductase"/>
</dbReference>
<comment type="cofactor">
    <cofactor evidence="2">
        <name>[4Fe-4S] cluster</name>
        <dbReference type="ChEBI" id="CHEBI:49883"/>
    </cofactor>
</comment>
<dbReference type="GO" id="GO:0043546">
    <property type="term" value="F:molybdopterin cofactor binding"/>
    <property type="evidence" value="ECO:0007669"/>
    <property type="project" value="InterPro"/>
</dbReference>
<comment type="caution">
    <text evidence="10">The sequence shown here is derived from an EMBL/GenBank/DDBJ whole genome shotgun (WGS) entry which is preliminary data.</text>
</comment>
<dbReference type="GO" id="GO:0045333">
    <property type="term" value="P:cellular respiration"/>
    <property type="evidence" value="ECO:0007669"/>
    <property type="project" value="UniProtKB-ARBA"/>
</dbReference>
<sequence length="824" mass="89857">MTRTNKYNHPAAFGQTPPPLSSSTKEKPHPCFSYFSVPKPARALTTPITPAAAPDILAQPPADLTGLRLSEPPTVAAGLEAVLQSMRFAWREAGLVRGTRAYLKLNQRDGFDCSSCAWPDPDDHRSIAEFCENGAKATASEATTHRADAALFARQSVAELSHLSDKALNDLGRFTEPLVLRPGATHYAPIGWKEAFELIGKELNALASPEEAVFYTSGRTSNEAAFMYQLFVRQFGTNNLPDCSNMCHESSGAALNSTIGIGKGTVKLEDLYEAEVILIVGQNPGTNHPRMLTALQRAKANGAQIVTINPLFEAGLNHFRNPQDFLNPLQAAGALFGPGTALTDVFLQVKINGDLPAFKGLCKALLEAEKRNPGQVVDHAFIGQYAVAGEYEALRTELETARWADIEEQSGLTETQLRDTAALLARSERIITCWAMGLTQHKNSVATIQEVVNLHLLRGAIGKPGAGLCPVRGHSNVQGDRTMGIWEKMPEEFLAALDAEFQFTAPRKQGYDTVQAIEALRDGRALVFIGMGGNFLSATPDTEATAAALRRCRLTVQVSTKPNRGHLVTGATALILPALARTDVDRQRTGAQFVTTENSMGVVQDSHGQLVPLSEHMLSEPAIVAGMALATLGTKSTVDWVGLVENYDRIREHIARVVPGCQGYNEQVRQPNGFYLPNGPRERRFTTTDGRAHFTVNPLQPVALQPGQLLMMTIRSHDQFNTTVYGLDDRYRGVKQERRVVFMHPADIEERGLYFRQPVDLISHFEGQERRAASFLAIPYDVPRGCCATYFPEANVLVPLRSVAERSNTPTSKSVVVTVQASAG</sequence>
<dbReference type="GO" id="GO:0030151">
    <property type="term" value="F:molybdenum ion binding"/>
    <property type="evidence" value="ECO:0007669"/>
    <property type="project" value="InterPro"/>
</dbReference>
<keyword evidence="4" id="KW-0004">4Fe-4S</keyword>
<accession>A0A7L4ZZJ2</accession>
<dbReference type="InterPro" id="IPR010046">
    <property type="entry name" value="Mopterin_OxRdtse_a_bac"/>
</dbReference>
<keyword evidence="11" id="KW-1185">Reference proteome</keyword>
<dbReference type="NCBIfam" id="TIGR01701">
    <property type="entry name" value="Fdhalpha-like"/>
    <property type="match status" value="1"/>
</dbReference>
<dbReference type="Gene3D" id="3.40.228.10">
    <property type="entry name" value="Dimethylsulfoxide Reductase, domain 2"/>
    <property type="match status" value="1"/>
</dbReference>